<evidence type="ECO:0000256" key="13">
    <source>
        <dbReference type="ARBA" id="ARBA00023277"/>
    </source>
</evidence>
<feature type="transmembrane region" description="Helical" evidence="18">
    <location>
        <begin position="386"/>
        <end position="406"/>
    </location>
</feature>
<evidence type="ECO:0000256" key="3">
    <source>
        <dbReference type="ARBA" id="ARBA00006739"/>
    </source>
</evidence>
<evidence type="ECO:0000256" key="5">
    <source>
        <dbReference type="ARBA" id="ARBA00022676"/>
    </source>
</evidence>
<name>A0A1U7ITB7_9CYAN</name>
<comment type="catalytic activity">
    <reaction evidence="14">
        <text>a 1,2-diacyl-sn-glycerol + UDP-alpha-D-glucose = a 1,2-diacyl-3-O-(beta-D-glucopyranosyl)-sn-glycerol + UDP + H(+)</text>
        <dbReference type="Rhea" id="RHEA:17285"/>
        <dbReference type="ChEBI" id="CHEBI:15378"/>
        <dbReference type="ChEBI" id="CHEBI:17815"/>
        <dbReference type="ChEBI" id="CHEBI:58223"/>
        <dbReference type="ChEBI" id="CHEBI:58885"/>
        <dbReference type="ChEBI" id="CHEBI:75799"/>
        <dbReference type="EC" id="2.4.1.336"/>
    </reaction>
</comment>
<evidence type="ECO:0000256" key="2">
    <source>
        <dbReference type="ARBA" id="ARBA00004141"/>
    </source>
</evidence>
<dbReference type="CDD" id="cd06423">
    <property type="entry name" value="CESA_like"/>
    <property type="match status" value="1"/>
</dbReference>
<dbReference type="GO" id="GO:0046467">
    <property type="term" value="P:membrane lipid biosynthetic process"/>
    <property type="evidence" value="ECO:0007669"/>
    <property type="project" value="UniProtKB-ARBA"/>
</dbReference>
<sequence>MPANSWPENNSYNELDELSTLISDISQTEESDETPNPRYGGRRRKAAIVLTIVWSGTIALHLLSWGSWLILGLTTLMGIHAIRVLRARPHALPESLSTENQDSWPFVSLLVAAKNEEAVIERLVKTLCSLDYPSYRYELWVIDDNSTDKTPLVLKQLTQEYDRLKVFRRSPGATGGKSGALNQVLPLTRGDIIAVFDADARVPKDMLRRVVPAFAKEQVGAVQVQKAISNPDVNFLTAGQVAEMALDSYFQQQRIAVGGIGELRGNGEFIRRSALEDCGGFNEETITDDLDLTIRLHLHQWDIEFLIDPAVEEEGVTTTIALWHQRNRWAEGGYQRYLDYWRPIFAGKMGYRKTWDMFMFWITQYFLPTAAVPDFLMAIARNRLPVYSPVTVLMLTMSFIAMFSGLRRINQQKKVRHAGFVAPYPEQSAKPASTIPNLLLTALNTLRGNLYMLHWVIIMASATARMSILPKRLKWVKTIHQGTHAE</sequence>
<accession>A0A1U7ITB7</accession>
<evidence type="ECO:0000256" key="11">
    <source>
        <dbReference type="ARBA" id="ARBA00023098"/>
    </source>
</evidence>
<evidence type="ECO:0000313" key="19">
    <source>
        <dbReference type="EMBL" id="OKH40766.1"/>
    </source>
</evidence>
<gene>
    <name evidence="19" type="ORF">NIES2119_00145</name>
</gene>
<dbReference type="EC" id="2.4.1.336" evidence="15"/>
<evidence type="ECO:0000256" key="12">
    <source>
        <dbReference type="ARBA" id="ARBA00023136"/>
    </source>
</evidence>
<dbReference type="GO" id="GO:0016758">
    <property type="term" value="F:hexosyltransferase activity"/>
    <property type="evidence" value="ECO:0007669"/>
    <property type="project" value="TreeGrafter"/>
</dbReference>
<keyword evidence="9" id="KW-0460">Magnesium</keyword>
<organism evidence="19 20">
    <name type="scientific">[Phormidium ambiguum] IAM M-71</name>
    <dbReference type="NCBI Taxonomy" id="454136"/>
    <lineage>
        <taxon>Bacteria</taxon>
        <taxon>Bacillati</taxon>
        <taxon>Cyanobacteriota</taxon>
        <taxon>Cyanophyceae</taxon>
        <taxon>Oscillatoriophycideae</taxon>
        <taxon>Aerosakkonematales</taxon>
        <taxon>Aerosakkonemataceae</taxon>
        <taxon>Floridanema</taxon>
    </lineage>
</organism>
<comment type="subcellular location">
    <subcellularLocation>
        <location evidence="2">Membrane</location>
        <topology evidence="2">Multi-pass membrane protein</topology>
    </subcellularLocation>
</comment>
<dbReference type="InterPro" id="IPR029044">
    <property type="entry name" value="Nucleotide-diphossugar_trans"/>
</dbReference>
<dbReference type="Pfam" id="PF13641">
    <property type="entry name" value="Glyco_tranf_2_3"/>
    <property type="match status" value="1"/>
</dbReference>
<evidence type="ECO:0000256" key="14">
    <source>
        <dbReference type="ARBA" id="ARBA00053004"/>
    </source>
</evidence>
<dbReference type="InterPro" id="IPR050321">
    <property type="entry name" value="Glycosyltr_2/OpgH_subfam"/>
</dbReference>
<evidence type="ECO:0000256" key="17">
    <source>
        <dbReference type="ARBA" id="ARBA00078564"/>
    </source>
</evidence>
<feature type="transmembrane region" description="Helical" evidence="18">
    <location>
        <begin position="46"/>
        <end position="62"/>
    </location>
</feature>
<keyword evidence="12 18" id="KW-0472">Membrane</keyword>
<evidence type="ECO:0000256" key="8">
    <source>
        <dbReference type="ARBA" id="ARBA00022798"/>
    </source>
</evidence>
<dbReference type="PANTHER" id="PTHR43867">
    <property type="entry name" value="CELLULOSE SYNTHASE CATALYTIC SUBUNIT A [UDP-FORMING]"/>
    <property type="match status" value="1"/>
</dbReference>
<comment type="similarity">
    <text evidence="3">Belongs to the glycosyltransferase 2 family.</text>
</comment>
<evidence type="ECO:0000256" key="18">
    <source>
        <dbReference type="SAM" id="Phobius"/>
    </source>
</evidence>
<keyword evidence="11" id="KW-0443">Lipid metabolism</keyword>
<dbReference type="EMBL" id="MRCE01000001">
    <property type="protein sequence ID" value="OKH40766.1"/>
    <property type="molecule type" value="Genomic_DNA"/>
</dbReference>
<dbReference type="OrthoDB" id="9766299at2"/>
<keyword evidence="8" id="KW-0319">Glycerol metabolism</keyword>
<proteinExistence type="inferred from homology"/>
<comment type="cofactor">
    <cofactor evidence="1">
        <name>Mg(2+)</name>
        <dbReference type="ChEBI" id="CHEBI:18420"/>
    </cofactor>
</comment>
<dbReference type="GO" id="GO:0006071">
    <property type="term" value="P:glycerol metabolic process"/>
    <property type="evidence" value="ECO:0007669"/>
    <property type="project" value="UniProtKB-KW"/>
</dbReference>
<dbReference type="PANTHER" id="PTHR43867:SF2">
    <property type="entry name" value="CELLULOSE SYNTHASE CATALYTIC SUBUNIT A [UDP-FORMING]"/>
    <property type="match status" value="1"/>
</dbReference>
<dbReference type="Proteomes" id="UP000185860">
    <property type="component" value="Unassembled WGS sequence"/>
</dbReference>
<dbReference type="SUPFAM" id="SSF53448">
    <property type="entry name" value="Nucleotide-diphospho-sugar transferases"/>
    <property type="match status" value="1"/>
</dbReference>
<evidence type="ECO:0000256" key="16">
    <source>
        <dbReference type="ARBA" id="ARBA00068721"/>
    </source>
</evidence>
<keyword evidence="7 18" id="KW-0812">Transmembrane</keyword>
<dbReference type="STRING" id="454136.NIES2119_00145"/>
<dbReference type="RefSeq" id="WP_073591440.1">
    <property type="nucleotide sequence ID" value="NZ_MRCE01000001.1"/>
</dbReference>
<dbReference type="FunFam" id="3.90.550.10:FF:000164">
    <property type="entry name" value="Beta-(1-3)-glucosyl transferase"/>
    <property type="match status" value="1"/>
</dbReference>
<keyword evidence="6 19" id="KW-0808">Transferase</keyword>
<evidence type="ECO:0000256" key="10">
    <source>
        <dbReference type="ARBA" id="ARBA00022989"/>
    </source>
</evidence>
<comment type="caution">
    <text evidence="19">The sequence shown here is derived from an EMBL/GenBank/DDBJ whole genome shotgun (WGS) entry which is preliminary data.</text>
</comment>
<keyword evidence="4" id="KW-0444">Lipid biosynthesis</keyword>
<keyword evidence="5" id="KW-0328">Glycosyltransferase</keyword>
<protein>
    <recommendedName>
        <fullName evidence="16">Beta-monoglucosyldiacylglycerol synthase</fullName>
        <ecNumber evidence="15">2.4.1.336</ecNumber>
    </recommendedName>
    <alternativeName>
        <fullName evidence="17">UDP-glucose:1,2-diacylglycerol 3-beta-D-glucosyltransferase</fullName>
    </alternativeName>
</protein>
<keyword evidence="10 18" id="KW-1133">Transmembrane helix</keyword>
<evidence type="ECO:0000256" key="6">
    <source>
        <dbReference type="ARBA" id="ARBA00022679"/>
    </source>
</evidence>
<evidence type="ECO:0000256" key="7">
    <source>
        <dbReference type="ARBA" id="ARBA00022692"/>
    </source>
</evidence>
<feature type="transmembrane region" description="Helical" evidence="18">
    <location>
        <begin position="450"/>
        <end position="468"/>
    </location>
</feature>
<reference evidence="19 20" key="1">
    <citation type="submission" date="2016-11" db="EMBL/GenBank/DDBJ databases">
        <title>Draft Genome Sequences of Nine Cyanobacterial Strains from Diverse Habitats.</title>
        <authorList>
            <person name="Zhu T."/>
            <person name="Hou S."/>
            <person name="Lu X."/>
            <person name="Hess W.R."/>
        </authorList>
    </citation>
    <scope>NUCLEOTIDE SEQUENCE [LARGE SCALE GENOMIC DNA]</scope>
    <source>
        <strain evidence="19 20">IAM M-71</strain>
    </source>
</reference>
<evidence type="ECO:0000256" key="15">
    <source>
        <dbReference type="ARBA" id="ARBA00066964"/>
    </source>
</evidence>
<keyword evidence="13" id="KW-0119">Carbohydrate metabolism</keyword>
<dbReference type="GO" id="GO:0005886">
    <property type="term" value="C:plasma membrane"/>
    <property type="evidence" value="ECO:0007669"/>
    <property type="project" value="TreeGrafter"/>
</dbReference>
<evidence type="ECO:0000313" key="20">
    <source>
        <dbReference type="Proteomes" id="UP000185860"/>
    </source>
</evidence>
<feature type="transmembrane region" description="Helical" evidence="18">
    <location>
        <begin position="358"/>
        <end position="380"/>
    </location>
</feature>
<evidence type="ECO:0000256" key="9">
    <source>
        <dbReference type="ARBA" id="ARBA00022842"/>
    </source>
</evidence>
<evidence type="ECO:0000256" key="1">
    <source>
        <dbReference type="ARBA" id="ARBA00001946"/>
    </source>
</evidence>
<dbReference type="Gene3D" id="3.90.550.10">
    <property type="entry name" value="Spore Coat Polysaccharide Biosynthesis Protein SpsA, Chain A"/>
    <property type="match status" value="1"/>
</dbReference>
<evidence type="ECO:0000256" key="4">
    <source>
        <dbReference type="ARBA" id="ARBA00022516"/>
    </source>
</evidence>
<dbReference type="AlphaFoldDB" id="A0A1U7ITB7"/>